<reference evidence="2 3" key="1">
    <citation type="journal article" date="2024" name="IMA Fungus">
        <title>IMA Genome - F19 : A genome assembly and annotation guide to empower mycologists, including annotated draft genome sequences of Ceratocystis pirilliformis, Diaporthe australafricana, Fusarium ophioides, Paecilomyces lecythidis, and Sporothrix stenoceras.</title>
        <authorList>
            <person name="Aylward J."/>
            <person name="Wilson A.M."/>
            <person name="Visagie C.M."/>
            <person name="Spraker J."/>
            <person name="Barnes I."/>
            <person name="Buitendag C."/>
            <person name="Ceriani C."/>
            <person name="Del Mar Angel L."/>
            <person name="du Plessis D."/>
            <person name="Fuchs T."/>
            <person name="Gasser K."/>
            <person name="Kramer D."/>
            <person name="Li W."/>
            <person name="Munsamy K."/>
            <person name="Piso A."/>
            <person name="Price J.L."/>
            <person name="Sonnekus B."/>
            <person name="Thomas C."/>
            <person name="van der Nest A."/>
            <person name="van Dijk A."/>
            <person name="van Heerden A."/>
            <person name="van Vuuren N."/>
            <person name="Yilmaz N."/>
            <person name="Duong T.A."/>
            <person name="van der Merwe N.A."/>
            <person name="Wingfield M.J."/>
            <person name="Wingfield B.D."/>
        </authorList>
    </citation>
    <scope>NUCLEOTIDE SEQUENCE [LARGE SCALE GENOMIC DNA]</scope>
    <source>
        <strain evidence="2 3">CMW 18300</strain>
    </source>
</reference>
<evidence type="ECO:0000313" key="2">
    <source>
        <dbReference type="EMBL" id="KAL1851680.1"/>
    </source>
</evidence>
<keyword evidence="3" id="KW-1185">Reference proteome</keyword>
<dbReference type="EMBL" id="JAWRVE010000170">
    <property type="protein sequence ID" value="KAL1851680.1"/>
    <property type="molecule type" value="Genomic_DNA"/>
</dbReference>
<keyword evidence="1" id="KW-0812">Transmembrane</keyword>
<accession>A0ABR3W2J1</accession>
<evidence type="ECO:0000256" key="1">
    <source>
        <dbReference type="SAM" id="Phobius"/>
    </source>
</evidence>
<proteinExistence type="predicted"/>
<keyword evidence="1" id="KW-0472">Membrane</keyword>
<gene>
    <name evidence="2" type="ORF">Daus18300_012489</name>
</gene>
<feature type="transmembrane region" description="Helical" evidence="1">
    <location>
        <begin position="313"/>
        <end position="336"/>
    </location>
</feature>
<organism evidence="2 3">
    <name type="scientific">Diaporthe australafricana</name>
    <dbReference type="NCBI Taxonomy" id="127596"/>
    <lineage>
        <taxon>Eukaryota</taxon>
        <taxon>Fungi</taxon>
        <taxon>Dikarya</taxon>
        <taxon>Ascomycota</taxon>
        <taxon>Pezizomycotina</taxon>
        <taxon>Sordariomycetes</taxon>
        <taxon>Sordariomycetidae</taxon>
        <taxon>Diaporthales</taxon>
        <taxon>Diaporthaceae</taxon>
        <taxon>Diaporthe</taxon>
    </lineage>
</organism>
<sequence length="367" mass="41690">MAWNAKEIALKLLSPKGDPSGAYVKFLDEITRQSSGAGVNYDNLMPTAGYDSKQARLILAVEQLTENPKKTRREITQIVQNVLGSNYPDLYMNKLMESAAQAITMIDPTAGDWHAQDFVMGSYRPSSWQRDESFQSFCSRSVPVGTDEAVTAAKTALDEKSSLRARKLQKRLGIQFYATGNLAEHLLLEHRHGKTRLYIFHYAGYLKARLEQTSGLLPPQLLVETLHSIQAVLFDVTEPEEVKILRTLVRTQRFDPECVGYEGYKVFQNVPKDFKYIYWAERLAVLHARLKERPPRSRLEKWLARENNDGSAFLIALLALFISVVVGILGLILAAVQTWIAWMAWKYPVQGQQDVSMAHRQLPRSLY</sequence>
<dbReference type="Proteomes" id="UP001583177">
    <property type="component" value="Unassembled WGS sequence"/>
</dbReference>
<evidence type="ECO:0000313" key="3">
    <source>
        <dbReference type="Proteomes" id="UP001583177"/>
    </source>
</evidence>
<name>A0ABR3W2J1_9PEZI</name>
<keyword evidence="1" id="KW-1133">Transmembrane helix</keyword>
<protein>
    <submittedName>
        <fullName evidence="2">Uncharacterized protein</fullName>
    </submittedName>
</protein>
<comment type="caution">
    <text evidence="2">The sequence shown here is derived from an EMBL/GenBank/DDBJ whole genome shotgun (WGS) entry which is preliminary data.</text>
</comment>